<dbReference type="PANTHER" id="PTHR33498:SF1">
    <property type="entry name" value="TRANSPOSASE FOR INSERTION SEQUENCE ELEMENT IS1557"/>
    <property type="match status" value="1"/>
</dbReference>
<dbReference type="EMBL" id="JAKIKS010000298">
    <property type="protein sequence ID" value="MCL1128014.1"/>
    <property type="molecule type" value="Genomic_DNA"/>
</dbReference>
<evidence type="ECO:0000313" key="3">
    <source>
        <dbReference type="Proteomes" id="UP001203423"/>
    </source>
</evidence>
<dbReference type="Pfam" id="PF01610">
    <property type="entry name" value="DDE_Tnp_ISL3"/>
    <property type="match status" value="1"/>
</dbReference>
<dbReference type="InterPro" id="IPR047951">
    <property type="entry name" value="Transpos_ISL3"/>
</dbReference>
<dbReference type="PANTHER" id="PTHR33498">
    <property type="entry name" value="TRANSPOSASE FOR INSERTION SEQUENCE ELEMENT IS1557"/>
    <property type="match status" value="1"/>
</dbReference>
<evidence type="ECO:0000313" key="2">
    <source>
        <dbReference type="EMBL" id="MCL1128014.1"/>
    </source>
</evidence>
<reference evidence="2 3" key="1">
    <citation type="submission" date="2022-01" db="EMBL/GenBank/DDBJ databases">
        <title>Whole genome-based taxonomy of the Shewanellaceae.</title>
        <authorList>
            <person name="Martin-Rodriguez A.J."/>
        </authorList>
    </citation>
    <scope>NUCLEOTIDE SEQUENCE [LARGE SCALE GENOMIC DNA]</scope>
    <source>
        <strain evidence="2 3">DSM 17177</strain>
    </source>
</reference>
<sequence>MLLLNFVMWVGPCIKAIQKRHLKKRYQKPSYKNVTHISINEIYCGPKSGFMTVVIDMKTSVVIYTDKGKKAASLDGFWARKKRCKKPIIAVATDMGRTYISSVMENAPDANLVIDRFHVVKRFNEKLTEFRRKIQNELEGEEAKFLKKYAMAFA</sequence>
<dbReference type="RefSeq" id="WP_248943436.1">
    <property type="nucleotide sequence ID" value="NZ_JAKIKS010000298.1"/>
</dbReference>
<gene>
    <name evidence="2" type="ORF">L2764_27115</name>
</gene>
<evidence type="ECO:0000259" key="1">
    <source>
        <dbReference type="Pfam" id="PF01610"/>
    </source>
</evidence>
<feature type="domain" description="Transposase IS204/IS1001/IS1096/IS1165 DDE" evidence="1">
    <location>
        <begin position="37"/>
        <end position="151"/>
    </location>
</feature>
<keyword evidence="3" id="KW-1185">Reference proteome</keyword>
<organism evidence="2 3">
    <name type="scientific">Shewanella surugensis</name>
    <dbReference type="NCBI Taxonomy" id="212020"/>
    <lineage>
        <taxon>Bacteria</taxon>
        <taxon>Pseudomonadati</taxon>
        <taxon>Pseudomonadota</taxon>
        <taxon>Gammaproteobacteria</taxon>
        <taxon>Alteromonadales</taxon>
        <taxon>Shewanellaceae</taxon>
        <taxon>Shewanella</taxon>
    </lineage>
</organism>
<dbReference type="InterPro" id="IPR002560">
    <property type="entry name" value="Transposase_DDE"/>
</dbReference>
<accession>A0ABT0LJX6</accession>
<proteinExistence type="predicted"/>
<dbReference type="Proteomes" id="UP001203423">
    <property type="component" value="Unassembled WGS sequence"/>
</dbReference>
<comment type="caution">
    <text evidence="2">The sequence shown here is derived from an EMBL/GenBank/DDBJ whole genome shotgun (WGS) entry which is preliminary data.</text>
</comment>
<protein>
    <submittedName>
        <fullName evidence="2">Transposase</fullName>
    </submittedName>
</protein>
<name>A0ABT0LJX6_9GAMM</name>